<dbReference type="EMBL" id="CP014334">
    <property type="protein sequence ID" value="AMW33459.1"/>
    <property type="molecule type" value="Genomic_DNA"/>
</dbReference>
<organism evidence="3 4">
    <name type="scientific">Fervidobacterium islandicum</name>
    <dbReference type="NCBI Taxonomy" id="2423"/>
    <lineage>
        <taxon>Bacteria</taxon>
        <taxon>Thermotogati</taxon>
        <taxon>Thermotogota</taxon>
        <taxon>Thermotogae</taxon>
        <taxon>Thermotogales</taxon>
        <taxon>Fervidobacteriaceae</taxon>
        <taxon>Fervidobacterium</taxon>
    </lineage>
</organism>
<evidence type="ECO:0000256" key="1">
    <source>
        <dbReference type="SAM" id="Coils"/>
    </source>
</evidence>
<proteinExistence type="predicted"/>
<feature type="coiled-coil region" evidence="1">
    <location>
        <begin position="323"/>
        <end position="350"/>
    </location>
</feature>
<protein>
    <submittedName>
        <fullName evidence="3">Uncharacterized protein</fullName>
    </submittedName>
</protein>
<feature type="coiled-coil region" evidence="1">
    <location>
        <begin position="51"/>
        <end position="78"/>
    </location>
</feature>
<feature type="coiled-coil region" evidence="1">
    <location>
        <begin position="199"/>
        <end position="226"/>
    </location>
</feature>
<dbReference type="KEGG" id="fia:NA23_09595"/>
<evidence type="ECO:0000313" key="4">
    <source>
        <dbReference type="Proteomes" id="UP000093740"/>
    </source>
</evidence>
<name>A0AAI8CNH6_FERIS</name>
<dbReference type="RefSeq" id="WP_033191700.1">
    <property type="nucleotide sequence ID" value="NZ_CP014334.2"/>
</dbReference>
<dbReference type="Proteomes" id="UP000093740">
    <property type="component" value="Chromosome"/>
</dbReference>
<evidence type="ECO:0000256" key="2">
    <source>
        <dbReference type="SAM" id="Phobius"/>
    </source>
</evidence>
<reference evidence="3 4" key="1">
    <citation type="journal article" date="2015" name="Stand. Genomic Sci.">
        <title>Genome sequence of a native-feather degrading extremely thermophilic Eubacterium, Fervidobacterium islandicum AW-1.</title>
        <authorList>
            <person name="Lee Y.J."/>
            <person name="Jeong H."/>
            <person name="Park G.S."/>
            <person name="Kwak Y."/>
            <person name="Lee S.J."/>
            <person name="Lee S.J."/>
            <person name="Park M.K."/>
            <person name="Kim J.Y."/>
            <person name="Kang H.K."/>
            <person name="Shin J.H."/>
            <person name="Lee D.W."/>
        </authorList>
    </citation>
    <scope>NUCLEOTIDE SEQUENCE [LARGE SCALE GENOMIC DNA]</scope>
    <source>
        <strain evidence="3 4">AW-1</strain>
    </source>
</reference>
<keyword evidence="2" id="KW-0472">Membrane</keyword>
<keyword evidence="2" id="KW-0812">Transmembrane</keyword>
<feature type="coiled-coil region" evidence="1">
    <location>
        <begin position="262"/>
        <end position="296"/>
    </location>
</feature>
<accession>A0AAI8CNH6</accession>
<keyword evidence="4" id="KW-1185">Reference proteome</keyword>
<sequence length="383" mass="42400">MKKLGILIAVVLFGIFAFAQQVDMDALLNRIELLEEYTNMIYDTVGTKVSVDDFETALAEIDERLSELETKVLNIQSTIDTGLPALRDMLYELSANLAALDERLTSFVEVSLDAAKEEVKTAIMDELQPQLDDLKVTLDIHDSDILKIYDTLGMLSEQIAQIQEAFAAQEEASSIVESLALRLDMHDQDIVNIYDNLSMKADREQVDALEATIVDLQEQIAGLNEIITGLAGQIGDTDYLLRKQIDDTAKDLQAKIDTKASTEELNAAVKDLQAKIDKNNEAIEILTNRLELLEEYANMIYDMVGTKVSIDDFEIALADVTEKIDTKASKEELNAAVKDLQAKIDTKADAKAVEEKVNNVNMIAWLGVVLGAVAIVLPFVMPK</sequence>
<gene>
    <name evidence="3" type="ORF">NA23_09595</name>
</gene>
<feature type="transmembrane region" description="Helical" evidence="2">
    <location>
        <begin position="362"/>
        <end position="381"/>
    </location>
</feature>
<keyword evidence="2" id="KW-1133">Transmembrane helix</keyword>
<dbReference type="AlphaFoldDB" id="A0AAI8CNH6"/>
<evidence type="ECO:0000313" key="3">
    <source>
        <dbReference type="EMBL" id="AMW33459.1"/>
    </source>
</evidence>
<keyword evidence="1" id="KW-0175">Coiled coil</keyword>